<dbReference type="Pfam" id="PF01904">
    <property type="entry name" value="DUF72"/>
    <property type="match status" value="1"/>
</dbReference>
<dbReference type="SUPFAM" id="SSF117396">
    <property type="entry name" value="TM1631-like"/>
    <property type="match status" value="1"/>
</dbReference>
<keyword evidence="2" id="KW-1185">Reference proteome</keyword>
<evidence type="ECO:0000313" key="2">
    <source>
        <dbReference type="Proteomes" id="UP000294850"/>
    </source>
</evidence>
<dbReference type="Proteomes" id="UP000294850">
    <property type="component" value="Unassembled WGS sequence"/>
</dbReference>
<dbReference type="InterPro" id="IPR036520">
    <property type="entry name" value="UPF0759_sf"/>
</dbReference>
<dbReference type="InterPro" id="IPR002763">
    <property type="entry name" value="DUF72"/>
</dbReference>
<dbReference type="Gene3D" id="3.20.20.410">
    <property type="entry name" value="Protein of unknown function UPF0759"/>
    <property type="match status" value="1"/>
</dbReference>
<accession>A0A4R5DKB6</accession>
<dbReference type="RefSeq" id="WP_131961132.1">
    <property type="nucleotide sequence ID" value="NZ_SMFL01000012.1"/>
</dbReference>
<name>A0A4R5DKB6_9BACT</name>
<dbReference type="PANTHER" id="PTHR30348:SF14">
    <property type="entry name" value="BLR8050 PROTEIN"/>
    <property type="match status" value="1"/>
</dbReference>
<organism evidence="1 2">
    <name type="scientific">Dyadobacter psychrotolerans</name>
    <dbReference type="NCBI Taxonomy" id="2541721"/>
    <lineage>
        <taxon>Bacteria</taxon>
        <taxon>Pseudomonadati</taxon>
        <taxon>Bacteroidota</taxon>
        <taxon>Cytophagia</taxon>
        <taxon>Cytophagales</taxon>
        <taxon>Spirosomataceae</taxon>
        <taxon>Dyadobacter</taxon>
    </lineage>
</organism>
<comment type="caution">
    <text evidence="1">The sequence shown here is derived from an EMBL/GenBank/DDBJ whole genome shotgun (WGS) entry which is preliminary data.</text>
</comment>
<reference evidence="1 2" key="1">
    <citation type="submission" date="2019-03" db="EMBL/GenBank/DDBJ databases">
        <title>Dyadobacter AR-3-6 sp. nov., isolated from arctic soil.</title>
        <authorList>
            <person name="Chaudhary D.K."/>
        </authorList>
    </citation>
    <scope>NUCLEOTIDE SEQUENCE [LARGE SCALE GENOMIC DNA]</scope>
    <source>
        <strain evidence="1 2">AR-3-6</strain>
    </source>
</reference>
<dbReference type="AlphaFoldDB" id="A0A4R5DKB6"/>
<sequence>MKRQLFYSGTSGLELPVPNKEFYPPEFRNSSRLTYYGSLFNSIEINSSFYKIPMPVTVRKWAESVPKDFRFTFKLFKGITHNKGLVFSEEDVMQFMDTIAQAGDRKGCLLIQFPPSLKVIHSGQLEKLLDRISRADPDKQWNLAVEFRNRSWYDDHIYELLFQYRAEIVRHDMPASSPPFLESDSLFTYFRFHGPGGSYRGSYSDDFLLDHAQAMQDLISEGKEVYVYFNNTVGGAVQNLLRLNEHL</sequence>
<evidence type="ECO:0000313" key="1">
    <source>
        <dbReference type="EMBL" id="TDE11285.1"/>
    </source>
</evidence>
<protein>
    <submittedName>
        <fullName evidence="1">DUF72 domain-containing protein</fullName>
    </submittedName>
</protein>
<dbReference type="OrthoDB" id="9780310at2"/>
<proteinExistence type="predicted"/>
<gene>
    <name evidence="1" type="ORF">E0F88_25575</name>
</gene>
<dbReference type="EMBL" id="SMFL01000012">
    <property type="protein sequence ID" value="TDE11285.1"/>
    <property type="molecule type" value="Genomic_DNA"/>
</dbReference>
<dbReference type="PANTHER" id="PTHR30348">
    <property type="entry name" value="UNCHARACTERIZED PROTEIN YECE"/>
    <property type="match status" value="1"/>
</dbReference>